<evidence type="ECO:0000313" key="1">
    <source>
        <dbReference type="EMBL" id="TWH64153.1"/>
    </source>
</evidence>
<dbReference type="RefSeq" id="WP_144572706.1">
    <property type="nucleotide sequence ID" value="NZ_VLKG01000012.1"/>
</dbReference>
<keyword evidence="2" id="KW-1185">Reference proteome</keyword>
<dbReference type="OrthoDB" id="9152892at2"/>
<accession>A0A562I0I1</accession>
<dbReference type="Proteomes" id="UP000319627">
    <property type="component" value="Unassembled WGS sequence"/>
</dbReference>
<dbReference type="EMBL" id="VLKG01000012">
    <property type="protein sequence ID" value="TWH64153.1"/>
    <property type="molecule type" value="Genomic_DNA"/>
</dbReference>
<name>A0A562I0I1_9GAMM</name>
<comment type="caution">
    <text evidence="1">The sequence shown here is derived from an EMBL/GenBank/DDBJ whole genome shotgun (WGS) entry which is preliminary data.</text>
</comment>
<sequence>MTLPIDDLELHAYVDNQLDPDSRQRLEQVLAQTPALAQEVEYLRQEQRRLRAALAGSASPLFNDPLEPRRIRHALQRRRWQRQAQTAVLLILMVSTVWFGWLSPTPEHGLPMDDAVQAYRVFANADTVPDIRFQQASDILVWLNSRLTSPPELPNFAAQGIKPVLGRWLVTEAGPAALVLYQNAQGQPLMLYIRPPGQRMKTAGERHDGALVTRYWPGQSYHYALTGLAEAWPR</sequence>
<gene>
    <name evidence="1" type="ORF">LX59_02704</name>
</gene>
<organism evidence="1 2">
    <name type="scientific">Azomonas agilis</name>
    <dbReference type="NCBI Taxonomy" id="116849"/>
    <lineage>
        <taxon>Bacteria</taxon>
        <taxon>Pseudomonadati</taxon>
        <taxon>Pseudomonadota</taxon>
        <taxon>Gammaproteobacteria</taxon>
        <taxon>Pseudomonadales</taxon>
        <taxon>Pseudomonadaceae</taxon>
        <taxon>Azomonas</taxon>
    </lineage>
</organism>
<protein>
    <submittedName>
        <fullName evidence="1">Anti-sigma factor RsiW</fullName>
    </submittedName>
</protein>
<dbReference type="AlphaFoldDB" id="A0A562I0I1"/>
<reference evidence="1 2" key="1">
    <citation type="submission" date="2019-07" db="EMBL/GenBank/DDBJ databases">
        <title>Genomic Encyclopedia of Type Strains, Phase I: the one thousand microbial genomes (KMG-I) project.</title>
        <authorList>
            <person name="Kyrpides N."/>
        </authorList>
    </citation>
    <scope>NUCLEOTIDE SEQUENCE [LARGE SCALE GENOMIC DNA]</scope>
    <source>
        <strain evidence="1 2">DSM 375</strain>
    </source>
</reference>
<evidence type="ECO:0000313" key="2">
    <source>
        <dbReference type="Proteomes" id="UP000319627"/>
    </source>
</evidence>
<proteinExistence type="predicted"/>